<organism evidence="1 2">
    <name type="scientific">Pedobacter caeni</name>
    <dbReference type="NCBI Taxonomy" id="288992"/>
    <lineage>
        <taxon>Bacteria</taxon>
        <taxon>Pseudomonadati</taxon>
        <taxon>Bacteroidota</taxon>
        <taxon>Sphingobacteriia</taxon>
        <taxon>Sphingobacteriales</taxon>
        <taxon>Sphingobacteriaceae</taxon>
        <taxon>Pedobacter</taxon>
    </lineage>
</organism>
<dbReference type="EMBL" id="FQUQ01000001">
    <property type="protein sequence ID" value="SHE75806.1"/>
    <property type="molecule type" value="Genomic_DNA"/>
</dbReference>
<evidence type="ECO:0000313" key="1">
    <source>
        <dbReference type="EMBL" id="SHE75806.1"/>
    </source>
</evidence>
<keyword evidence="2" id="KW-1185">Reference proteome</keyword>
<dbReference type="Proteomes" id="UP000184287">
    <property type="component" value="Unassembled WGS sequence"/>
</dbReference>
<name>A0A1M4W3L0_9SPHI</name>
<accession>A0A1M4W3L0</accession>
<gene>
    <name evidence="1" type="ORF">SAMN04488522_1011120</name>
</gene>
<dbReference type="AlphaFoldDB" id="A0A1M4W3L0"/>
<evidence type="ECO:0000313" key="2">
    <source>
        <dbReference type="Proteomes" id="UP000184287"/>
    </source>
</evidence>
<protein>
    <submittedName>
        <fullName evidence="1">Uncharacterized protein</fullName>
    </submittedName>
</protein>
<dbReference type="RefSeq" id="WP_073228435.1">
    <property type="nucleotide sequence ID" value="NZ_FQUQ01000001.1"/>
</dbReference>
<proteinExistence type="predicted"/>
<dbReference type="OrthoDB" id="6928021at2"/>
<sequence>MKIRCTSCQEIFDANKDQEKFLTYAIGKGQKLAMLDCPLCYGSVPVDPANLLSHQPPQSQATKKGKEKPVQCPECADGVLSYIDDPGEENFWGCGECGHVIFDRPS</sequence>
<reference evidence="2" key="1">
    <citation type="submission" date="2016-11" db="EMBL/GenBank/DDBJ databases">
        <authorList>
            <person name="Varghese N."/>
            <person name="Submissions S."/>
        </authorList>
    </citation>
    <scope>NUCLEOTIDE SEQUENCE [LARGE SCALE GENOMIC DNA]</scope>
    <source>
        <strain evidence="2">DSM 16990</strain>
    </source>
</reference>